<organism evidence="1 2">
    <name type="scientific">Scleroderma citrinum Foug A</name>
    <dbReference type="NCBI Taxonomy" id="1036808"/>
    <lineage>
        <taxon>Eukaryota</taxon>
        <taxon>Fungi</taxon>
        <taxon>Dikarya</taxon>
        <taxon>Basidiomycota</taxon>
        <taxon>Agaricomycotina</taxon>
        <taxon>Agaricomycetes</taxon>
        <taxon>Agaricomycetidae</taxon>
        <taxon>Boletales</taxon>
        <taxon>Sclerodermatineae</taxon>
        <taxon>Sclerodermataceae</taxon>
        <taxon>Scleroderma</taxon>
    </lineage>
</organism>
<evidence type="ECO:0008006" key="3">
    <source>
        <dbReference type="Google" id="ProtNLM"/>
    </source>
</evidence>
<sequence>THKIPSNTLLAPYTATIRPSSAYIADPLNGYAHLGMGKPQVRLVGGGWCVGVDARELGAARWARCGCWPNAVVRPVICRGARRRKKKGEGGGGHGIGKGKRHCEGYETTLSFALFALRDLRADEEIVLGWEWDDGHAVHMLPALM</sequence>
<dbReference type="OrthoDB" id="79252at2759"/>
<name>A0A0C3D874_9AGAM</name>
<feature type="non-terminal residue" evidence="1">
    <location>
        <position position="145"/>
    </location>
</feature>
<evidence type="ECO:0000313" key="2">
    <source>
        <dbReference type="Proteomes" id="UP000053989"/>
    </source>
</evidence>
<accession>A0A0C3D874</accession>
<feature type="non-terminal residue" evidence="1">
    <location>
        <position position="1"/>
    </location>
</feature>
<dbReference type="HOGENOM" id="CLU_054893_1_0_1"/>
<dbReference type="STRING" id="1036808.A0A0C3D874"/>
<protein>
    <recommendedName>
        <fullName evidence="3">SET domain-containing protein</fullName>
    </recommendedName>
</protein>
<dbReference type="AlphaFoldDB" id="A0A0C3D874"/>
<proteinExistence type="predicted"/>
<dbReference type="InParanoid" id="A0A0C3D874"/>
<evidence type="ECO:0000313" key="1">
    <source>
        <dbReference type="EMBL" id="KIM56955.1"/>
    </source>
</evidence>
<keyword evidence="2" id="KW-1185">Reference proteome</keyword>
<dbReference type="InterPro" id="IPR046341">
    <property type="entry name" value="SET_dom_sf"/>
</dbReference>
<reference evidence="1 2" key="1">
    <citation type="submission" date="2014-04" db="EMBL/GenBank/DDBJ databases">
        <authorList>
            <consortium name="DOE Joint Genome Institute"/>
            <person name="Kuo A."/>
            <person name="Kohler A."/>
            <person name="Nagy L.G."/>
            <person name="Floudas D."/>
            <person name="Copeland A."/>
            <person name="Barry K.W."/>
            <person name="Cichocki N."/>
            <person name="Veneault-Fourrey C."/>
            <person name="LaButti K."/>
            <person name="Lindquist E.A."/>
            <person name="Lipzen A."/>
            <person name="Lundell T."/>
            <person name="Morin E."/>
            <person name="Murat C."/>
            <person name="Sun H."/>
            <person name="Tunlid A."/>
            <person name="Henrissat B."/>
            <person name="Grigoriev I.V."/>
            <person name="Hibbett D.S."/>
            <person name="Martin F."/>
            <person name="Nordberg H.P."/>
            <person name="Cantor M.N."/>
            <person name="Hua S.X."/>
        </authorList>
    </citation>
    <scope>NUCLEOTIDE SEQUENCE [LARGE SCALE GENOMIC DNA]</scope>
    <source>
        <strain evidence="1 2">Foug A</strain>
    </source>
</reference>
<dbReference type="Gene3D" id="2.170.270.10">
    <property type="entry name" value="SET domain"/>
    <property type="match status" value="1"/>
</dbReference>
<dbReference type="Proteomes" id="UP000053989">
    <property type="component" value="Unassembled WGS sequence"/>
</dbReference>
<gene>
    <name evidence="1" type="ORF">SCLCIDRAFT_45493</name>
</gene>
<reference evidence="2" key="2">
    <citation type="submission" date="2015-01" db="EMBL/GenBank/DDBJ databases">
        <title>Evolutionary Origins and Diversification of the Mycorrhizal Mutualists.</title>
        <authorList>
            <consortium name="DOE Joint Genome Institute"/>
            <consortium name="Mycorrhizal Genomics Consortium"/>
            <person name="Kohler A."/>
            <person name="Kuo A."/>
            <person name="Nagy L.G."/>
            <person name="Floudas D."/>
            <person name="Copeland A."/>
            <person name="Barry K.W."/>
            <person name="Cichocki N."/>
            <person name="Veneault-Fourrey C."/>
            <person name="LaButti K."/>
            <person name="Lindquist E.A."/>
            <person name="Lipzen A."/>
            <person name="Lundell T."/>
            <person name="Morin E."/>
            <person name="Murat C."/>
            <person name="Riley R."/>
            <person name="Ohm R."/>
            <person name="Sun H."/>
            <person name="Tunlid A."/>
            <person name="Henrissat B."/>
            <person name="Grigoriev I.V."/>
            <person name="Hibbett D.S."/>
            <person name="Martin F."/>
        </authorList>
    </citation>
    <scope>NUCLEOTIDE SEQUENCE [LARGE SCALE GENOMIC DNA]</scope>
    <source>
        <strain evidence="2">Foug A</strain>
    </source>
</reference>
<dbReference type="EMBL" id="KN822107">
    <property type="protein sequence ID" value="KIM56955.1"/>
    <property type="molecule type" value="Genomic_DNA"/>
</dbReference>